<protein>
    <submittedName>
        <fullName evidence="1">RHS repeat-associated core domain-containing protein</fullName>
    </submittedName>
</protein>
<dbReference type="Gene3D" id="2.180.10.10">
    <property type="entry name" value="RHS repeat-associated core"/>
    <property type="match status" value="1"/>
</dbReference>
<evidence type="ECO:0000313" key="1">
    <source>
        <dbReference type="EMBL" id="TDC66883.1"/>
    </source>
</evidence>
<dbReference type="Proteomes" id="UP000295345">
    <property type="component" value="Unassembled WGS sequence"/>
</dbReference>
<dbReference type="EMBL" id="SMKI01000438">
    <property type="protein sequence ID" value="TDC66883.1"/>
    <property type="molecule type" value="Genomic_DNA"/>
</dbReference>
<feature type="non-terminal residue" evidence="1">
    <location>
        <position position="1"/>
    </location>
</feature>
<keyword evidence="2" id="KW-1185">Reference proteome</keyword>
<dbReference type="NCBIfam" id="TIGR03696">
    <property type="entry name" value="Rhs_assc_core"/>
    <property type="match status" value="1"/>
</dbReference>
<comment type="caution">
    <text evidence="1">The sequence shown here is derived from an EMBL/GenBank/DDBJ whole genome shotgun (WGS) entry which is preliminary data.</text>
</comment>
<reference evidence="1 2" key="1">
    <citation type="submission" date="2019-03" db="EMBL/GenBank/DDBJ databases">
        <title>Draft genome sequences of novel Actinobacteria.</title>
        <authorList>
            <person name="Sahin N."/>
            <person name="Ay H."/>
            <person name="Saygin H."/>
        </authorList>
    </citation>
    <scope>NUCLEOTIDE SEQUENCE [LARGE SCALE GENOMIC DNA]</scope>
    <source>
        <strain evidence="1 2">DSM 41900</strain>
    </source>
</reference>
<dbReference type="RefSeq" id="WP_132821202.1">
    <property type="nucleotide sequence ID" value="NZ_SMKI01000438.1"/>
</dbReference>
<dbReference type="InterPro" id="IPR022385">
    <property type="entry name" value="Rhs_assc_core"/>
</dbReference>
<sequence>TDTPLRFPGQYADEETGWHYNFLRHYDPATARYATPDPLGLTPAPHHYGYVHNPHTWSDPLGLAAHPPTRLSDPHRIPGSIVREYDNIRMGRGTPRIDPNTGRQTIHRADDVPDRQRPQWRDSLEWDVPGTNHRILERPDGRLGFVLNHDYSSPFLFPAPWFPDGGVLPNRLR</sequence>
<dbReference type="OrthoDB" id="4981820at2"/>
<dbReference type="PANTHER" id="PTHR32305">
    <property type="match status" value="1"/>
</dbReference>
<organism evidence="1 2">
    <name type="scientific">Streptomyces hainanensis</name>
    <dbReference type="NCBI Taxonomy" id="402648"/>
    <lineage>
        <taxon>Bacteria</taxon>
        <taxon>Bacillati</taxon>
        <taxon>Actinomycetota</taxon>
        <taxon>Actinomycetes</taxon>
        <taxon>Kitasatosporales</taxon>
        <taxon>Streptomycetaceae</taxon>
        <taxon>Streptomyces</taxon>
    </lineage>
</organism>
<accession>A0A4R4SY02</accession>
<dbReference type="InterPro" id="IPR050708">
    <property type="entry name" value="T6SS_VgrG/RHS"/>
</dbReference>
<dbReference type="AlphaFoldDB" id="A0A4R4SY02"/>
<dbReference type="PANTHER" id="PTHR32305:SF15">
    <property type="entry name" value="PROTEIN RHSA-RELATED"/>
    <property type="match status" value="1"/>
</dbReference>
<gene>
    <name evidence="1" type="ORF">E1283_29350</name>
</gene>
<evidence type="ECO:0000313" key="2">
    <source>
        <dbReference type="Proteomes" id="UP000295345"/>
    </source>
</evidence>
<dbReference type="PRINTS" id="PR00394">
    <property type="entry name" value="RHSPROTEIN"/>
</dbReference>
<name>A0A4R4SY02_9ACTN</name>
<proteinExistence type="predicted"/>